<evidence type="ECO:0000313" key="3">
    <source>
        <dbReference type="Proteomes" id="UP000054107"/>
    </source>
</evidence>
<dbReference type="EMBL" id="LN725615">
    <property type="protein sequence ID" value="CEP11017.1"/>
    <property type="molecule type" value="Genomic_DNA"/>
</dbReference>
<accession>A0A0B7N0S7</accession>
<dbReference type="Proteomes" id="UP000054107">
    <property type="component" value="Unassembled WGS sequence"/>
</dbReference>
<evidence type="ECO:0000256" key="1">
    <source>
        <dbReference type="SAM" id="MobiDB-lite"/>
    </source>
</evidence>
<sequence>MEMNLKEISEERADDKNLSEATSPVPSLPDVLKQVLAKKEIAQIAYLKALNSPDIDESEADRLRDNPISQAICEFQSLKVILDDIANGIREEIPKFQQYVNNLKSNGYEVIGYIKCLVDKIYVSPMSHAGEPFSSRDVNYDSTILRELNKAEGTTQGNALIAKE</sequence>
<dbReference type="AlphaFoldDB" id="A0A0B7N0S7"/>
<evidence type="ECO:0000313" key="2">
    <source>
        <dbReference type="EMBL" id="CEP11017.1"/>
    </source>
</evidence>
<feature type="compositionally biased region" description="Basic and acidic residues" evidence="1">
    <location>
        <begin position="1"/>
        <end position="18"/>
    </location>
</feature>
<gene>
    <name evidence="2" type="primary">PARPA_04816.1 scaffold 15639</name>
</gene>
<organism evidence="2 3">
    <name type="scientific">Parasitella parasitica</name>
    <dbReference type="NCBI Taxonomy" id="35722"/>
    <lineage>
        <taxon>Eukaryota</taxon>
        <taxon>Fungi</taxon>
        <taxon>Fungi incertae sedis</taxon>
        <taxon>Mucoromycota</taxon>
        <taxon>Mucoromycotina</taxon>
        <taxon>Mucoromycetes</taxon>
        <taxon>Mucorales</taxon>
        <taxon>Mucorineae</taxon>
        <taxon>Mucoraceae</taxon>
        <taxon>Parasitella</taxon>
    </lineage>
</organism>
<name>A0A0B7N0S7_9FUNG</name>
<protein>
    <submittedName>
        <fullName evidence="2">Uncharacterized protein</fullName>
    </submittedName>
</protein>
<proteinExistence type="predicted"/>
<keyword evidence="3" id="KW-1185">Reference proteome</keyword>
<feature type="region of interest" description="Disordered" evidence="1">
    <location>
        <begin position="1"/>
        <end position="26"/>
    </location>
</feature>
<dbReference type="OrthoDB" id="2277829at2759"/>
<reference evidence="2 3" key="1">
    <citation type="submission" date="2014-09" db="EMBL/GenBank/DDBJ databases">
        <authorList>
            <person name="Ellenberger Sabrina"/>
        </authorList>
    </citation>
    <scope>NUCLEOTIDE SEQUENCE [LARGE SCALE GENOMIC DNA]</scope>
    <source>
        <strain evidence="2 3">CBS 412.66</strain>
    </source>
</reference>